<accession>A0A563F2G5</accession>
<dbReference type="EMBL" id="VOBR01000001">
    <property type="protein sequence ID" value="TWP54109.1"/>
    <property type="molecule type" value="Genomic_DNA"/>
</dbReference>
<proteinExistence type="predicted"/>
<protein>
    <submittedName>
        <fullName evidence="1">Uncharacterized protein</fullName>
    </submittedName>
</protein>
<organism evidence="1 2">
    <name type="scientific">Lentzea tibetensis</name>
    <dbReference type="NCBI Taxonomy" id="2591470"/>
    <lineage>
        <taxon>Bacteria</taxon>
        <taxon>Bacillati</taxon>
        <taxon>Actinomycetota</taxon>
        <taxon>Actinomycetes</taxon>
        <taxon>Pseudonocardiales</taxon>
        <taxon>Pseudonocardiaceae</taxon>
        <taxon>Lentzea</taxon>
    </lineage>
</organism>
<sequence length="121" mass="12849">MPLPLVVDVLAALTDAKCHGTPWFEVRDLAARLPTCPDPATCKGLDLGEVSFHAEGDAVLRAGTPVETVSFRKPSGRAVLHAACALTVVAGPVFVFDDSAARVFVVQPGTRPEDIASQWPW</sequence>
<dbReference type="RefSeq" id="WP_146348892.1">
    <property type="nucleotide sequence ID" value="NZ_VOBR01000001.1"/>
</dbReference>
<dbReference type="AlphaFoldDB" id="A0A563F2G5"/>
<keyword evidence="2" id="KW-1185">Reference proteome</keyword>
<dbReference type="Proteomes" id="UP000316639">
    <property type="component" value="Unassembled WGS sequence"/>
</dbReference>
<evidence type="ECO:0000313" key="2">
    <source>
        <dbReference type="Proteomes" id="UP000316639"/>
    </source>
</evidence>
<gene>
    <name evidence="1" type="ORF">FKR81_00625</name>
</gene>
<comment type="caution">
    <text evidence="1">The sequence shown here is derived from an EMBL/GenBank/DDBJ whole genome shotgun (WGS) entry which is preliminary data.</text>
</comment>
<name>A0A563F2G5_9PSEU</name>
<evidence type="ECO:0000313" key="1">
    <source>
        <dbReference type="EMBL" id="TWP54109.1"/>
    </source>
</evidence>
<dbReference type="OrthoDB" id="3379197at2"/>
<reference evidence="1 2" key="1">
    <citation type="submission" date="2019-07" db="EMBL/GenBank/DDBJ databases">
        <title>Lentzea xizangensis sp. nov., isolated from Qinghai-Tibetan Plateau Soils.</title>
        <authorList>
            <person name="Huang J."/>
        </authorList>
    </citation>
    <scope>NUCLEOTIDE SEQUENCE [LARGE SCALE GENOMIC DNA]</scope>
    <source>
        <strain evidence="1 2">FXJ1.1311</strain>
    </source>
</reference>